<feature type="region of interest" description="Disordered" evidence="1">
    <location>
        <begin position="1"/>
        <end position="74"/>
    </location>
</feature>
<dbReference type="AlphaFoldDB" id="A0A0D2B7R9"/>
<feature type="compositionally biased region" description="Low complexity" evidence="1">
    <location>
        <begin position="227"/>
        <end position="244"/>
    </location>
</feature>
<dbReference type="RefSeq" id="XP_016234946.1">
    <property type="nucleotide sequence ID" value="XM_016381844.1"/>
</dbReference>
<reference evidence="2 3" key="1">
    <citation type="submission" date="2015-01" db="EMBL/GenBank/DDBJ databases">
        <title>The Genome Sequence of Exophiala spinifera CBS89968.</title>
        <authorList>
            <consortium name="The Broad Institute Genomics Platform"/>
            <person name="Cuomo C."/>
            <person name="de Hoog S."/>
            <person name="Gorbushina A."/>
            <person name="Stielow B."/>
            <person name="Teixiera M."/>
            <person name="Abouelleil A."/>
            <person name="Chapman S.B."/>
            <person name="Priest M."/>
            <person name="Young S.K."/>
            <person name="Wortman J."/>
            <person name="Nusbaum C."/>
            <person name="Birren B."/>
        </authorList>
    </citation>
    <scope>NUCLEOTIDE SEQUENCE [LARGE SCALE GENOMIC DNA]</scope>
    <source>
        <strain evidence="2 3">CBS 89968</strain>
    </source>
</reference>
<proteinExistence type="predicted"/>
<accession>A0A0D2B7R9</accession>
<feature type="compositionally biased region" description="Low complexity" evidence="1">
    <location>
        <begin position="429"/>
        <end position="441"/>
    </location>
</feature>
<feature type="compositionally biased region" description="Polar residues" evidence="1">
    <location>
        <begin position="304"/>
        <end position="317"/>
    </location>
</feature>
<feature type="compositionally biased region" description="Basic and acidic residues" evidence="1">
    <location>
        <begin position="179"/>
        <end position="195"/>
    </location>
</feature>
<keyword evidence="3" id="KW-1185">Reference proteome</keyword>
<evidence type="ECO:0000256" key="1">
    <source>
        <dbReference type="SAM" id="MobiDB-lite"/>
    </source>
</evidence>
<feature type="compositionally biased region" description="Polar residues" evidence="1">
    <location>
        <begin position="255"/>
        <end position="268"/>
    </location>
</feature>
<dbReference type="GeneID" id="27334597"/>
<feature type="compositionally biased region" description="Basic and acidic residues" evidence="1">
    <location>
        <begin position="89"/>
        <end position="101"/>
    </location>
</feature>
<dbReference type="VEuPathDB" id="FungiDB:PV08_07514"/>
<gene>
    <name evidence="2" type="ORF">PV08_07514</name>
</gene>
<feature type="compositionally biased region" description="Polar residues" evidence="1">
    <location>
        <begin position="61"/>
        <end position="72"/>
    </location>
</feature>
<dbReference type="HOGENOM" id="CLU_029459_0_0_1"/>
<feature type="region of interest" description="Disordered" evidence="1">
    <location>
        <begin position="89"/>
        <end position="454"/>
    </location>
</feature>
<name>A0A0D2B7R9_9EURO</name>
<feature type="compositionally biased region" description="Polar residues" evidence="1">
    <location>
        <begin position="7"/>
        <end position="29"/>
    </location>
</feature>
<dbReference type="Proteomes" id="UP000053328">
    <property type="component" value="Unassembled WGS sequence"/>
</dbReference>
<feature type="compositionally biased region" description="Low complexity" evidence="1">
    <location>
        <begin position="389"/>
        <end position="408"/>
    </location>
</feature>
<evidence type="ECO:0000313" key="2">
    <source>
        <dbReference type="EMBL" id="KIW14730.1"/>
    </source>
</evidence>
<organism evidence="2 3">
    <name type="scientific">Exophiala spinifera</name>
    <dbReference type="NCBI Taxonomy" id="91928"/>
    <lineage>
        <taxon>Eukaryota</taxon>
        <taxon>Fungi</taxon>
        <taxon>Dikarya</taxon>
        <taxon>Ascomycota</taxon>
        <taxon>Pezizomycotina</taxon>
        <taxon>Eurotiomycetes</taxon>
        <taxon>Chaetothyriomycetidae</taxon>
        <taxon>Chaetothyriales</taxon>
        <taxon>Herpotrichiellaceae</taxon>
        <taxon>Exophiala</taxon>
    </lineage>
</organism>
<evidence type="ECO:0000313" key="3">
    <source>
        <dbReference type="Proteomes" id="UP000053328"/>
    </source>
</evidence>
<feature type="compositionally biased region" description="Basic and acidic residues" evidence="1">
    <location>
        <begin position="30"/>
        <end position="42"/>
    </location>
</feature>
<feature type="compositionally biased region" description="Low complexity" evidence="1">
    <location>
        <begin position="197"/>
        <end position="208"/>
    </location>
</feature>
<dbReference type="OrthoDB" id="4117770at2759"/>
<dbReference type="EMBL" id="KN847496">
    <property type="protein sequence ID" value="KIW14730.1"/>
    <property type="molecule type" value="Genomic_DNA"/>
</dbReference>
<sequence>MTTTTTGRKTSGQPQPLSKLSYANASLPQDHSRLPSISERESCGLPTQDVPEDPKAEPNVDRSSGQRQQAQPRLTIRELREQAQNKILEQHAKQVQQEKDGQPSGLAQPVHHQQHKKKPSVFGGLFQKEPSQVALDQVKAQLKAQHGSTSATKVPNVRLEQMPKHVPKVNSRWDGIPEGVKKREKERKAREKDQTKSPVSDSFSFPDSGYYSREGKDRDRRRRDSRNSSSTTSSFGRGSGSSHTNSIRARYYAPSVNSSGDLAPQQRSESSHRPTTLPFESSSASVRSEDGGPHSLSQVVPPHASSTAPLSLHQMLQSYPEDDCDDPGEVQLPSSGPGALCPPASSNSNRNSVGPGFLAGEAQEFVLPIKTDDDLQPLTSEPSLKNGKASNRAAPKPSSSSSQPLQSHSQDKGKLPIRSSRHASEDTSHGTSSSRTKLSSSFGLFSKEKERRTK</sequence>
<protein>
    <submittedName>
        <fullName evidence="2">Uncharacterized protein</fullName>
    </submittedName>
</protein>